<organism evidence="2 3">
    <name type="scientific">candidate division WWE3 bacterium CG06_land_8_20_14_3_00_42_16</name>
    <dbReference type="NCBI Taxonomy" id="1975083"/>
    <lineage>
        <taxon>Bacteria</taxon>
        <taxon>Katanobacteria</taxon>
    </lineage>
</organism>
<proteinExistence type="predicted"/>
<dbReference type="Proteomes" id="UP000229916">
    <property type="component" value="Unassembled WGS sequence"/>
</dbReference>
<comment type="caution">
    <text evidence="2">The sequence shown here is derived from an EMBL/GenBank/DDBJ whole genome shotgun (WGS) entry which is preliminary data.</text>
</comment>
<evidence type="ECO:0000313" key="3">
    <source>
        <dbReference type="Proteomes" id="UP000229916"/>
    </source>
</evidence>
<feature type="region of interest" description="Disordered" evidence="1">
    <location>
        <begin position="35"/>
        <end position="61"/>
    </location>
</feature>
<dbReference type="AlphaFoldDB" id="A0A2M7APR1"/>
<feature type="compositionally biased region" description="Basic and acidic residues" evidence="1">
    <location>
        <begin position="35"/>
        <end position="47"/>
    </location>
</feature>
<name>A0A2M7APR1_UNCKA</name>
<protein>
    <submittedName>
        <fullName evidence="2">Uncharacterized protein</fullName>
    </submittedName>
</protein>
<gene>
    <name evidence="2" type="ORF">COS81_00045</name>
</gene>
<evidence type="ECO:0000256" key="1">
    <source>
        <dbReference type="SAM" id="MobiDB-lite"/>
    </source>
</evidence>
<dbReference type="EMBL" id="PEWD01000001">
    <property type="protein sequence ID" value="PIU69388.1"/>
    <property type="molecule type" value="Genomic_DNA"/>
</dbReference>
<reference evidence="3" key="1">
    <citation type="submission" date="2017-09" db="EMBL/GenBank/DDBJ databases">
        <title>Depth-based differentiation of microbial function through sediment-hosted aquifers and enrichment of novel symbionts in the deep terrestrial subsurface.</title>
        <authorList>
            <person name="Probst A.J."/>
            <person name="Ladd B."/>
            <person name="Jarett J.K."/>
            <person name="Geller-Mcgrath D.E."/>
            <person name="Sieber C.M.K."/>
            <person name="Emerson J.B."/>
            <person name="Anantharaman K."/>
            <person name="Thomas B.C."/>
            <person name="Malmstrom R."/>
            <person name="Stieglmeier M."/>
            <person name="Klingl A."/>
            <person name="Woyke T."/>
            <person name="Ryan C.M."/>
            <person name="Banfield J.F."/>
        </authorList>
    </citation>
    <scope>NUCLEOTIDE SEQUENCE [LARGE SCALE GENOMIC DNA]</scope>
</reference>
<evidence type="ECO:0000313" key="2">
    <source>
        <dbReference type="EMBL" id="PIU69388.1"/>
    </source>
</evidence>
<sequence>MRACILLTKLIPPWAGRAKEDVRSLLCRDSFCERSRAKEDPDRKGGEIHFASAKQQEAKNK</sequence>
<accession>A0A2M7APR1</accession>